<dbReference type="KEGG" id="smo:SELMODRAFT_77725"/>
<feature type="binding site" evidence="10">
    <location>
        <position position="133"/>
    </location>
    <ligand>
        <name>substrate</name>
    </ligand>
</feature>
<feature type="binding site" evidence="11">
    <location>
        <position position="216"/>
    </location>
    <ligand>
        <name>Ca(2+)</name>
        <dbReference type="ChEBI" id="CHEBI:29108"/>
        <label>2</label>
    </ligand>
</feature>
<dbReference type="GO" id="GO:0046872">
    <property type="term" value="F:metal ion binding"/>
    <property type="evidence" value="ECO:0007669"/>
    <property type="project" value="UniProtKB-UniRule"/>
</dbReference>
<dbReference type="Proteomes" id="UP000001514">
    <property type="component" value="Unassembled WGS sequence"/>
</dbReference>
<dbReference type="GO" id="GO:0140825">
    <property type="term" value="F:lactoperoxidase activity"/>
    <property type="evidence" value="ECO:0007669"/>
    <property type="project" value="UniProtKB-EC"/>
</dbReference>
<dbReference type="STRING" id="88036.D8QRG8"/>
<keyword evidence="14" id="KW-0560">Oxidoreductase</keyword>
<keyword evidence="7 11" id="KW-0408">Iron</keyword>
<dbReference type="PROSITE" id="PS50873">
    <property type="entry name" value="PEROXIDASE_4"/>
    <property type="match status" value="1"/>
</dbReference>
<dbReference type="GO" id="GO:0005576">
    <property type="term" value="C:extracellular region"/>
    <property type="evidence" value="ECO:0007669"/>
    <property type="project" value="UniProtKB-SubCell"/>
</dbReference>
<dbReference type="CDD" id="cd00693">
    <property type="entry name" value="secretory_peroxidase"/>
    <property type="match status" value="1"/>
</dbReference>
<dbReference type="PRINTS" id="PR00458">
    <property type="entry name" value="PEROXIDASE"/>
</dbReference>
<comment type="cofactor">
    <cofactor evidence="11 14">
        <name>heme b</name>
        <dbReference type="ChEBI" id="CHEBI:60344"/>
    </cofactor>
    <text evidence="11 14">Binds 1 heme b (iron(II)-protoporphyrin IX) group per subunit.</text>
</comment>
<feature type="disulfide bond" evidence="13">
    <location>
        <begin position="39"/>
        <end position="44"/>
    </location>
</feature>
<dbReference type="KEGG" id="smo:SELMODRAFT_95196"/>
<dbReference type="InParanoid" id="D8QRG8"/>
<dbReference type="GO" id="GO:0020037">
    <property type="term" value="F:heme binding"/>
    <property type="evidence" value="ECO:0007669"/>
    <property type="project" value="UniProtKB-UniRule"/>
</dbReference>
<keyword evidence="11 14" id="KW-0106">Calcium</keyword>
<evidence type="ECO:0000256" key="4">
    <source>
        <dbReference type="ARBA" id="ARBA00022617"/>
    </source>
</evidence>
<proteinExistence type="inferred from homology"/>
<feature type="binding site" evidence="11">
    <location>
        <position position="41"/>
    </location>
    <ligand>
        <name>Ca(2+)</name>
        <dbReference type="ChEBI" id="CHEBI:29108"/>
        <label>1</label>
    </ligand>
</feature>
<evidence type="ECO:0000256" key="11">
    <source>
        <dbReference type="PIRSR" id="PIRSR600823-3"/>
    </source>
</evidence>
<keyword evidence="5 11" id="KW-0479">Metal-binding</keyword>
<evidence type="ECO:0000256" key="8">
    <source>
        <dbReference type="ARBA" id="ARBA00023157"/>
    </source>
</evidence>
<name>D8QRG8_SELML</name>
<feature type="binding site" evidence="11">
    <location>
        <position position="221"/>
    </location>
    <ligand>
        <name>Ca(2+)</name>
        <dbReference type="ChEBI" id="CHEBI:29108"/>
        <label>2</label>
    </ligand>
</feature>
<dbReference type="OrthoDB" id="2113341at2759"/>
<feature type="disulfide bond" evidence="13">
    <location>
        <begin position="6"/>
        <end position="85"/>
    </location>
</feature>
<feature type="non-terminal residue" evidence="17">
    <location>
        <position position="1"/>
    </location>
</feature>
<evidence type="ECO:0000256" key="5">
    <source>
        <dbReference type="ARBA" id="ARBA00022723"/>
    </source>
</evidence>
<evidence type="ECO:0000259" key="15">
    <source>
        <dbReference type="PROSITE" id="PS50873"/>
    </source>
</evidence>
<evidence type="ECO:0000256" key="12">
    <source>
        <dbReference type="PIRSR" id="PIRSR600823-4"/>
    </source>
</evidence>
<comment type="catalytic activity">
    <reaction evidence="1 14">
        <text>2 a phenolic donor + H2O2 = 2 a phenolic radical donor + 2 H2O</text>
        <dbReference type="Rhea" id="RHEA:56136"/>
        <dbReference type="ChEBI" id="CHEBI:15377"/>
        <dbReference type="ChEBI" id="CHEBI:16240"/>
        <dbReference type="ChEBI" id="CHEBI:139520"/>
        <dbReference type="ChEBI" id="CHEBI:139521"/>
        <dbReference type="EC" id="1.11.1.7"/>
    </reaction>
</comment>
<evidence type="ECO:0000256" key="6">
    <source>
        <dbReference type="ARBA" id="ARBA00022729"/>
    </source>
</evidence>
<dbReference type="eggNOG" id="ENOG502QPVF">
    <property type="taxonomic scope" value="Eukaryota"/>
</dbReference>
<dbReference type="Gene3D" id="1.10.520.10">
    <property type="match status" value="1"/>
</dbReference>
<evidence type="ECO:0000313" key="16">
    <source>
        <dbReference type="EMBL" id="EFJ27890.1"/>
    </source>
</evidence>
<dbReference type="InterPro" id="IPR010255">
    <property type="entry name" value="Haem_peroxidase_sf"/>
</dbReference>
<dbReference type="OMA" id="NATNANM"/>
<dbReference type="GO" id="GO:0004601">
    <property type="term" value="F:peroxidase activity"/>
    <property type="evidence" value="ECO:0000318"/>
    <property type="project" value="GO_Central"/>
</dbReference>
<evidence type="ECO:0000256" key="1">
    <source>
        <dbReference type="ARBA" id="ARBA00000189"/>
    </source>
</evidence>
<accession>D8QRG8</accession>
<dbReference type="FunCoup" id="D8QRG8">
    <property type="interactions" value="123"/>
</dbReference>
<evidence type="ECO:0000256" key="10">
    <source>
        <dbReference type="PIRSR" id="PIRSR600823-2"/>
    </source>
</evidence>
<dbReference type="InterPro" id="IPR000823">
    <property type="entry name" value="Peroxidase_pln"/>
</dbReference>
<feature type="binding site" evidence="11">
    <location>
        <position position="164"/>
    </location>
    <ligand>
        <name>Ca(2+)</name>
        <dbReference type="ChEBI" id="CHEBI:29108"/>
        <label>2</label>
    </ligand>
</feature>
<dbReference type="GO" id="GO:0009505">
    <property type="term" value="C:plant-type cell wall"/>
    <property type="evidence" value="ECO:0000318"/>
    <property type="project" value="GO_Central"/>
</dbReference>
<dbReference type="PANTHER" id="PTHR31517:SF81">
    <property type="entry name" value="PEROXIDASE"/>
    <property type="match status" value="1"/>
</dbReference>
<evidence type="ECO:0000256" key="14">
    <source>
        <dbReference type="RuleBase" id="RU362060"/>
    </source>
</evidence>
<comment type="function">
    <text evidence="14">Removal of H(2)O(2), oxidation of toxic reductants, biosynthesis and degradation of lignin, suberization, auxin catabolism, response to environmental stresses such as wounding, pathogen attack and oxidative stress.</text>
</comment>
<dbReference type="InterPro" id="IPR002016">
    <property type="entry name" value="Haem_peroxidase"/>
</dbReference>
<organism evidence="18">
    <name type="scientific">Selaginella moellendorffii</name>
    <name type="common">Spikemoss</name>
    <dbReference type="NCBI Taxonomy" id="88036"/>
    <lineage>
        <taxon>Eukaryota</taxon>
        <taxon>Viridiplantae</taxon>
        <taxon>Streptophyta</taxon>
        <taxon>Embryophyta</taxon>
        <taxon>Tracheophyta</taxon>
        <taxon>Lycopodiopsida</taxon>
        <taxon>Selaginellales</taxon>
        <taxon>Selaginellaceae</taxon>
        <taxon>Selaginella</taxon>
    </lineage>
</organism>
<dbReference type="AlphaFoldDB" id="D8QRG8"/>
<comment type="similarity">
    <text evidence="14">Belongs to the peroxidase family. Classical plant (class III) peroxidase subfamily.</text>
</comment>
<feature type="binding site" evidence="11">
    <location>
        <position position="59"/>
    </location>
    <ligand>
        <name>Ca(2+)</name>
        <dbReference type="ChEBI" id="CHEBI:29108"/>
        <label>1</label>
    </ligand>
</feature>
<keyword evidence="14" id="KW-0964">Secreted</keyword>
<evidence type="ECO:0000313" key="17">
    <source>
        <dbReference type="EMBL" id="EFJ36775.1"/>
    </source>
</evidence>
<feature type="binding site" evidence="11">
    <location>
        <position position="45"/>
    </location>
    <ligand>
        <name>Ca(2+)</name>
        <dbReference type="ChEBI" id="CHEBI:29108"/>
        <label>1</label>
    </ligand>
</feature>
<feature type="disulfide bond" evidence="13">
    <location>
        <begin position="170"/>
        <end position="197"/>
    </location>
</feature>
<keyword evidence="4 14" id="KW-0349">Heme</keyword>
<feature type="disulfide bond" evidence="13">
    <location>
        <begin position="91"/>
        <end position="289"/>
    </location>
</feature>
<keyword evidence="8 13" id="KW-1015">Disulfide bond</keyword>
<feature type="domain" description="Plant heme peroxidase family profile" evidence="15">
    <location>
        <begin position="1"/>
        <end position="293"/>
    </location>
</feature>
<evidence type="ECO:0000256" key="7">
    <source>
        <dbReference type="ARBA" id="ARBA00023004"/>
    </source>
</evidence>
<keyword evidence="3 14" id="KW-0575">Peroxidase</keyword>
<evidence type="ECO:0000256" key="3">
    <source>
        <dbReference type="ARBA" id="ARBA00022559"/>
    </source>
</evidence>
<dbReference type="Gramene" id="EFJ27890">
    <property type="protein sequence ID" value="EFJ27890"/>
    <property type="gene ID" value="SELMODRAFT_95196"/>
</dbReference>
<keyword evidence="14" id="KW-0376">Hydrogen peroxide</keyword>
<gene>
    <name evidence="17" type="ORF">SELMODRAFT_77725</name>
    <name evidence="16" type="ORF">SELMODRAFT_95196</name>
</gene>
<reference evidence="17 18" key="1">
    <citation type="journal article" date="2011" name="Science">
        <title>The Selaginella genome identifies genetic changes associated with the evolution of vascular plants.</title>
        <authorList>
            <person name="Banks J.A."/>
            <person name="Nishiyama T."/>
            <person name="Hasebe M."/>
            <person name="Bowman J.L."/>
            <person name="Gribskov M."/>
            <person name="dePamphilis C."/>
            <person name="Albert V.A."/>
            <person name="Aono N."/>
            <person name="Aoyama T."/>
            <person name="Ambrose B.A."/>
            <person name="Ashton N.W."/>
            <person name="Axtell M.J."/>
            <person name="Barker E."/>
            <person name="Barker M.S."/>
            <person name="Bennetzen J.L."/>
            <person name="Bonawitz N.D."/>
            <person name="Chapple C."/>
            <person name="Cheng C."/>
            <person name="Correa L.G."/>
            <person name="Dacre M."/>
            <person name="DeBarry J."/>
            <person name="Dreyer I."/>
            <person name="Elias M."/>
            <person name="Engstrom E.M."/>
            <person name="Estelle M."/>
            <person name="Feng L."/>
            <person name="Finet C."/>
            <person name="Floyd S.K."/>
            <person name="Frommer W.B."/>
            <person name="Fujita T."/>
            <person name="Gramzow L."/>
            <person name="Gutensohn M."/>
            <person name="Harholt J."/>
            <person name="Hattori M."/>
            <person name="Heyl A."/>
            <person name="Hirai T."/>
            <person name="Hiwatashi Y."/>
            <person name="Ishikawa M."/>
            <person name="Iwata M."/>
            <person name="Karol K.G."/>
            <person name="Koehler B."/>
            <person name="Kolukisaoglu U."/>
            <person name="Kubo M."/>
            <person name="Kurata T."/>
            <person name="Lalonde S."/>
            <person name="Li K."/>
            <person name="Li Y."/>
            <person name="Litt A."/>
            <person name="Lyons E."/>
            <person name="Manning G."/>
            <person name="Maruyama T."/>
            <person name="Michael T.P."/>
            <person name="Mikami K."/>
            <person name="Miyazaki S."/>
            <person name="Morinaga S."/>
            <person name="Murata T."/>
            <person name="Mueller-Roeber B."/>
            <person name="Nelson D.R."/>
            <person name="Obara M."/>
            <person name="Oguri Y."/>
            <person name="Olmstead R.G."/>
            <person name="Onodera N."/>
            <person name="Petersen B.L."/>
            <person name="Pils B."/>
            <person name="Prigge M."/>
            <person name="Rensing S.A."/>
            <person name="Riano-Pachon D.M."/>
            <person name="Roberts A.W."/>
            <person name="Sato Y."/>
            <person name="Scheller H.V."/>
            <person name="Schulz B."/>
            <person name="Schulz C."/>
            <person name="Shakirov E.V."/>
            <person name="Shibagaki N."/>
            <person name="Shinohara N."/>
            <person name="Shippen D.E."/>
            <person name="Soerensen I."/>
            <person name="Sotooka R."/>
            <person name="Sugimoto N."/>
            <person name="Sugita M."/>
            <person name="Sumikawa N."/>
            <person name="Tanurdzic M."/>
            <person name="Theissen G."/>
            <person name="Ulvskov P."/>
            <person name="Wakazuki S."/>
            <person name="Weng J.K."/>
            <person name="Willats W.W."/>
            <person name="Wipf D."/>
            <person name="Wolf P.G."/>
            <person name="Yang L."/>
            <person name="Zimmer A.D."/>
            <person name="Zhu Q."/>
            <person name="Mitros T."/>
            <person name="Hellsten U."/>
            <person name="Loque D."/>
            <person name="Otillar R."/>
            <person name="Salamov A."/>
            <person name="Schmutz J."/>
            <person name="Shapiro H."/>
            <person name="Lindquist E."/>
            <person name="Lucas S."/>
            <person name="Rokhsar D."/>
            <person name="Grigoriev I.V."/>
        </authorList>
    </citation>
    <scope>NUCLEOTIDE SEQUENCE [LARGE SCALE GENOMIC DNA]</scope>
</reference>
<evidence type="ECO:0000256" key="9">
    <source>
        <dbReference type="PIRSR" id="PIRSR600823-1"/>
    </source>
</evidence>
<feature type="site" description="Transition state stabilizer" evidence="12">
    <location>
        <position position="33"/>
    </location>
</feature>
<dbReference type="Gene3D" id="1.10.420.10">
    <property type="entry name" value="Peroxidase, domain 2"/>
    <property type="match status" value="1"/>
</dbReference>
<dbReference type="SUPFAM" id="SSF48113">
    <property type="entry name" value="Heme-dependent peroxidases"/>
    <property type="match status" value="1"/>
</dbReference>
<dbReference type="Gramene" id="EFJ36775">
    <property type="protein sequence ID" value="EFJ36775"/>
    <property type="gene ID" value="SELMODRAFT_77725"/>
</dbReference>
<dbReference type="FunFam" id="1.10.420.10:FF:000007">
    <property type="entry name" value="Peroxidase"/>
    <property type="match status" value="1"/>
</dbReference>
<dbReference type="PANTHER" id="PTHR31517">
    <property type="match status" value="1"/>
</dbReference>
<dbReference type="EMBL" id="GL377581">
    <property type="protein sequence ID" value="EFJ27890.1"/>
    <property type="molecule type" value="Genomic_DNA"/>
</dbReference>
<dbReference type="EMBL" id="GL377566">
    <property type="protein sequence ID" value="EFJ36775.1"/>
    <property type="molecule type" value="Genomic_DNA"/>
</dbReference>
<feature type="binding site" evidence="11">
    <location>
        <position position="43"/>
    </location>
    <ligand>
        <name>Ca(2+)</name>
        <dbReference type="ChEBI" id="CHEBI:29108"/>
        <label>1</label>
    </ligand>
</feature>
<comment type="subcellular location">
    <subcellularLocation>
        <location evidence="14">Secreted</location>
    </subcellularLocation>
</comment>
<evidence type="ECO:0000256" key="2">
    <source>
        <dbReference type="ARBA" id="ARBA00012313"/>
    </source>
</evidence>
<feature type="active site" description="Proton acceptor" evidence="9">
    <location>
        <position position="37"/>
    </location>
</feature>
<feature type="binding site" evidence="11">
    <location>
        <position position="47"/>
    </location>
    <ligand>
        <name>Ca(2+)</name>
        <dbReference type="ChEBI" id="CHEBI:29108"/>
        <label>1</label>
    </ligand>
</feature>
<dbReference type="GO" id="GO:0006950">
    <property type="term" value="P:response to stress"/>
    <property type="evidence" value="ECO:0000318"/>
    <property type="project" value="GO_Central"/>
</dbReference>
<dbReference type="InterPro" id="IPR033905">
    <property type="entry name" value="Secretory_peroxidase"/>
</dbReference>
<keyword evidence="6" id="KW-0732">Signal</keyword>
<comment type="cofactor">
    <cofactor evidence="11 14">
        <name>Ca(2+)</name>
        <dbReference type="ChEBI" id="CHEBI:29108"/>
    </cofactor>
    <text evidence="11 14">Binds 2 calcium ions per subunit.</text>
</comment>
<protein>
    <recommendedName>
        <fullName evidence="2 14">Peroxidase</fullName>
        <ecNumber evidence="2 14">1.11.1.7</ecNumber>
    </recommendedName>
</protein>
<keyword evidence="18" id="KW-1185">Reference proteome</keyword>
<sequence length="293" mass="31533">FYSSSCPNAESIVRAAFSGNFITDPTAPAALLRLAFHDCQVGGCDASILLDSKGSIKSERDSDKNFGIRRLDFIDRIKSMLEAACPGVVSCADIIVLVARESIVFTGGPTIPVLTGRRDGTAASNAAADRLLPPATVSVDNFISLFASKGLSLDESVAIIGAHTIGVGHCVNIVNRLYPNQDSKIGLLFASRLRVQCPTANPRMLNNITVINNDMTNLVFDNQYFRDLMNGQGLFTIDSELALDSRTSPVVARFSTNQQLFLDTFSSAFVKLTSSNVLTGQSGQVRKYCHSVN</sequence>
<feature type="binding site" evidence="11">
    <location>
        <position position="38"/>
    </location>
    <ligand>
        <name>Ca(2+)</name>
        <dbReference type="ChEBI" id="CHEBI:29108"/>
        <label>1</label>
    </ligand>
</feature>
<dbReference type="PRINTS" id="PR00461">
    <property type="entry name" value="PLPEROXIDASE"/>
</dbReference>
<feature type="binding site" description="axial binding residue" evidence="11">
    <location>
        <position position="163"/>
    </location>
    <ligand>
        <name>heme b</name>
        <dbReference type="ChEBI" id="CHEBI:60344"/>
    </ligand>
    <ligandPart>
        <name>Fe</name>
        <dbReference type="ChEBI" id="CHEBI:18248"/>
    </ligandPart>
</feature>
<dbReference type="HOGENOM" id="CLU_010543_0_3_1"/>
<evidence type="ECO:0000256" key="13">
    <source>
        <dbReference type="PIRSR" id="PIRSR600823-5"/>
    </source>
</evidence>
<dbReference type="GO" id="GO:0006979">
    <property type="term" value="P:response to oxidative stress"/>
    <property type="evidence" value="ECO:0007669"/>
    <property type="project" value="UniProtKB-UniRule"/>
</dbReference>
<evidence type="ECO:0000313" key="18">
    <source>
        <dbReference type="Proteomes" id="UP000001514"/>
    </source>
</evidence>
<dbReference type="EC" id="1.11.1.7" evidence="2 14"/>
<dbReference type="Pfam" id="PF00141">
    <property type="entry name" value="peroxidase"/>
    <property type="match status" value="1"/>
</dbReference>
<dbReference type="GO" id="GO:0042744">
    <property type="term" value="P:hydrogen peroxide catabolic process"/>
    <property type="evidence" value="ECO:0007669"/>
    <property type="project" value="UniProtKB-KW"/>
</dbReference>